<dbReference type="KEGG" id="dfi:AXF13_06145"/>
<accession>A0A0X8JJ18</accession>
<name>A0A0X8JJ18_9BACT</name>
<organism evidence="1 2">
    <name type="scientific">Desulfovibrio fairfieldensis</name>
    <dbReference type="NCBI Taxonomy" id="44742"/>
    <lineage>
        <taxon>Bacteria</taxon>
        <taxon>Pseudomonadati</taxon>
        <taxon>Thermodesulfobacteriota</taxon>
        <taxon>Desulfovibrionia</taxon>
        <taxon>Desulfovibrionales</taxon>
        <taxon>Desulfovibrionaceae</taxon>
        <taxon>Desulfovibrio</taxon>
    </lineage>
</organism>
<reference evidence="2" key="1">
    <citation type="submission" date="2016-02" db="EMBL/GenBank/DDBJ databases">
        <authorList>
            <person name="Holder M.E."/>
            <person name="Ajami N.J."/>
            <person name="Petrosino J.F."/>
        </authorList>
    </citation>
    <scope>NUCLEOTIDE SEQUENCE [LARGE SCALE GENOMIC DNA]</scope>
    <source>
        <strain evidence="2">CCUG 45958</strain>
    </source>
</reference>
<keyword evidence="2" id="KW-1185">Reference proteome</keyword>
<dbReference type="AlphaFoldDB" id="A0A0X8JJ18"/>
<gene>
    <name evidence="1" type="ORF">AXF13_06145</name>
</gene>
<evidence type="ECO:0000313" key="2">
    <source>
        <dbReference type="Proteomes" id="UP000069241"/>
    </source>
</evidence>
<dbReference type="RefSeq" id="WP_020990507.1">
    <property type="nucleotide sequence ID" value="NZ_CP014229.1"/>
</dbReference>
<dbReference type="EMBL" id="CP014229">
    <property type="protein sequence ID" value="AMD89725.1"/>
    <property type="molecule type" value="Genomic_DNA"/>
</dbReference>
<dbReference type="Proteomes" id="UP000069241">
    <property type="component" value="Chromosome"/>
</dbReference>
<sequence length="179" mass="19637">MNTDSQNHLTSMVHMQSGVSASVAAAVESDSGDVAPLSLGGRASHALQSLSRDGRELSQALEAHLDSLQESFMALLHGQLDAGKLELEERLHLYLSPEGRLVVEGSDNDAEKVCELISRKPALQRRFQELARLALLSHGVEVACQAHTALREPEQEADNPLFSRYHMCLKGPLSHFYVR</sequence>
<protein>
    <submittedName>
        <fullName evidence="1">Uncharacterized protein</fullName>
    </submittedName>
</protein>
<evidence type="ECO:0000313" key="1">
    <source>
        <dbReference type="EMBL" id="AMD89725.1"/>
    </source>
</evidence>
<proteinExistence type="predicted"/>